<dbReference type="InterPro" id="IPR007487">
    <property type="entry name" value="ABC_transpt-TYRBP-like"/>
</dbReference>
<proteinExistence type="predicted"/>
<name>A0A5E7V709_PSEFL</name>
<dbReference type="Gene3D" id="3.40.50.2300">
    <property type="match status" value="1"/>
</dbReference>
<dbReference type="PANTHER" id="PTHR35271:SF1">
    <property type="entry name" value="ABC TRANSPORTER, SUBSTRATE-BINDING LIPOPROTEIN"/>
    <property type="match status" value="1"/>
</dbReference>
<evidence type="ECO:0000313" key="2">
    <source>
        <dbReference type="Proteomes" id="UP000381378"/>
    </source>
</evidence>
<dbReference type="PANTHER" id="PTHR35271">
    <property type="entry name" value="ABC TRANSPORTER, SUBSTRATE-BINDING LIPOPROTEIN-RELATED"/>
    <property type="match status" value="1"/>
</dbReference>
<evidence type="ECO:0008006" key="3">
    <source>
        <dbReference type="Google" id="ProtNLM"/>
    </source>
</evidence>
<dbReference type="Proteomes" id="UP000381378">
    <property type="component" value="Unassembled WGS sequence"/>
</dbReference>
<reference evidence="1 2" key="1">
    <citation type="submission" date="2019-09" db="EMBL/GenBank/DDBJ databases">
        <authorList>
            <person name="Chandra G."/>
            <person name="Truman W A."/>
        </authorList>
    </citation>
    <scope>NUCLEOTIDE SEQUENCE [LARGE SCALE GENOMIC DNA]</scope>
    <source>
        <strain evidence="1">PS928</strain>
    </source>
</reference>
<dbReference type="EMBL" id="CABVJF010000022">
    <property type="protein sequence ID" value="VVQ19777.1"/>
    <property type="molecule type" value="Genomic_DNA"/>
</dbReference>
<gene>
    <name evidence="1" type="ORF">PS928_04890</name>
</gene>
<protein>
    <recommendedName>
        <fullName evidence="3">ABC transporter substrate-binding protein</fullName>
    </recommendedName>
</protein>
<evidence type="ECO:0000313" key="1">
    <source>
        <dbReference type="EMBL" id="VVQ19777.1"/>
    </source>
</evidence>
<sequence length="330" mass="35698">MSFGSASPRSPLALAPIFSPAMRRWSRKTPTLGHLLAGLCLVVSGLLCSLPTRAADILLTAAEDSPGMQSFTQALSDLRPADSVRFQPLPALPAPGKLPATTRLILLDLPSLDWRLQDAQGPATLVLRISRLQARQRLGANQPPHLSLLWSDPPLARQLRLTGILLPQARRIGVLYDSHSEFLLNELRQAALPLGLQIVTARWDNTSDSGPLQSLLNNSDVLLGLDDPDLFNPKTAKNLLLSSYSRQRALIGPNAGFVKAGSLASTYSDQGDWLAILDTLLDQPPANWPRAHYPQRFQVLSNPQVARSLGIEQIDQASVAAQLGAGESHP</sequence>
<dbReference type="AlphaFoldDB" id="A0A5E7V709"/>
<accession>A0A5E7V709</accession>
<organism evidence="1 2">
    <name type="scientific">Pseudomonas fluorescens</name>
    <dbReference type="NCBI Taxonomy" id="294"/>
    <lineage>
        <taxon>Bacteria</taxon>
        <taxon>Pseudomonadati</taxon>
        <taxon>Pseudomonadota</taxon>
        <taxon>Gammaproteobacteria</taxon>
        <taxon>Pseudomonadales</taxon>
        <taxon>Pseudomonadaceae</taxon>
        <taxon>Pseudomonas</taxon>
    </lineage>
</organism>